<feature type="transmembrane region" description="Helical" evidence="2">
    <location>
        <begin position="414"/>
        <end position="433"/>
    </location>
</feature>
<feature type="compositionally biased region" description="Basic and acidic residues" evidence="1">
    <location>
        <begin position="137"/>
        <end position="148"/>
    </location>
</feature>
<feature type="transmembrane region" description="Helical" evidence="2">
    <location>
        <begin position="389"/>
        <end position="408"/>
    </location>
</feature>
<feature type="compositionally biased region" description="Low complexity" evidence="1">
    <location>
        <begin position="30"/>
        <end position="42"/>
    </location>
</feature>
<reference evidence="4" key="1">
    <citation type="submission" date="2015-10" db="EMBL/GenBank/DDBJ databases">
        <authorList>
            <person name="Regsiter A."/>
            <person name="william w."/>
        </authorList>
    </citation>
    <scope>NUCLEOTIDE SEQUENCE</scope>
    <source>
        <strain evidence="4">Montdore</strain>
    </source>
</reference>
<protein>
    <recommendedName>
        <fullName evidence="3">DUF6594 domain-containing protein</fullName>
    </recommendedName>
</protein>
<gene>
    <name evidence="4" type="ORF">GSTUAT00000436001</name>
</gene>
<keyword evidence="2" id="KW-1133">Transmembrane helix</keyword>
<dbReference type="EMBL" id="LN890946">
    <property type="protein sequence ID" value="CUS15503.1"/>
    <property type="molecule type" value="Genomic_DNA"/>
</dbReference>
<dbReference type="AlphaFoldDB" id="A0A292Q9U6"/>
<evidence type="ECO:0000256" key="1">
    <source>
        <dbReference type="SAM" id="MobiDB-lite"/>
    </source>
</evidence>
<dbReference type="Pfam" id="PF20237">
    <property type="entry name" value="DUF6594"/>
    <property type="match status" value="1"/>
</dbReference>
<feature type="compositionally biased region" description="Polar residues" evidence="1">
    <location>
        <begin position="113"/>
        <end position="129"/>
    </location>
</feature>
<keyword evidence="5" id="KW-1185">Reference proteome</keyword>
<evidence type="ECO:0000313" key="4">
    <source>
        <dbReference type="EMBL" id="CUS15503.1"/>
    </source>
</evidence>
<feature type="compositionally biased region" description="Low complexity" evidence="1">
    <location>
        <begin position="1"/>
        <end position="18"/>
    </location>
</feature>
<feature type="region of interest" description="Disordered" evidence="1">
    <location>
        <begin position="1"/>
        <end position="56"/>
    </location>
</feature>
<proteinExistence type="predicted"/>
<organism evidence="4 5">
    <name type="scientific">Tuber aestivum</name>
    <name type="common">summer truffle</name>
    <dbReference type="NCBI Taxonomy" id="59557"/>
    <lineage>
        <taxon>Eukaryota</taxon>
        <taxon>Fungi</taxon>
        <taxon>Dikarya</taxon>
        <taxon>Ascomycota</taxon>
        <taxon>Pezizomycotina</taxon>
        <taxon>Pezizomycetes</taxon>
        <taxon>Pezizales</taxon>
        <taxon>Tuberaceae</taxon>
        <taxon>Tuber</taxon>
    </lineage>
</organism>
<keyword evidence="2" id="KW-0812">Transmembrane</keyword>
<feature type="transmembrane region" description="Helical" evidence="2">
    <location>
        <begin position="440"/>
        <end position="458"/>
    </location>
</feature>
<evidence type="ECO:0000256" key="2">
    <source>
        <dbReference type="SAM" id="Phobius"/>
    </source>
</evidence>
<feature type="domain" description="DUF6594" evidence="3">
    <location>
        <begin position="200"/>
        <end position="453"/>
    </location>
</feature>
<dbReference type="Proteomes" id="UP001412239">
    <property type="component" value="Unassembled WGS sequence"/>
</dbReference>
<dbReference type="PANTHER" id="PTHR34502">
    <property type="entry name" value="DUF6594 DOMAIN-CONTAINING PROTEIN-RELATED"/>
    <property type="match status" value="1"/>
</dbReference>
<evidence type="ECO:0000259" key="3">
    <source>
        <dbReference type="Pfam" id="PF20237"/>
    </source>
</evidence>
<dbReference type="InterPro" id="IPR046529">
    <property type="entry name" value="DUF6594"/>
</dbReference>
<feature type="compositionally biased region" description="Basic residues" evidence="1">
    <location>
        <begin position="149"/>
        <end position="167"/>
    </location>
</feature>
<name>A0A292Q9U6_9PEZI</name>
<evidence type="ECO:0000313" key="5">
    <source>
        <dbReference type="Proteomes" id="UP001412239"/>
    </source>
</evidence>
<feature type="compositionally biased region" description="Low complexity" evidence="1">
    <location>
        <begin position="89"/>
        <end position="99"/>
    </location>
</feature>
<feature type="region of interest" description="Disordered" evidence="1">
    <location>
        <begin position="111"/>
        <end position="188"/>
    </location>
</feature>
<feature type="compositionally biased region" description="Polar residues" evidence="1">
    <location>
        <begin position="176"/>
        <end position="186"/>
    </location>
</feature>
<keyword evidence="2" id="KW-0472">Membrane</keyword>
<accession>A0A292Q9U6</accession>
<dbReference type="PANTHER" id="PTHR34502:SF5">
    <property type="entry name" value="DUF6594 DOMAIN-CONTAINING PROTEIN"/>
    <property type="match status" value="1"/>
</dbReference>
<sequence length="472" mass="51399">MPIASGSTPTCSTSTQSTEAEEYFNSGVVRSLSYRSTTRSPRSPFPPGVAGTVGGRVGADSQVTITPANAHTTTTGGPGSQHAPSTNPSPVSSLSGTGSVGVSVVTPGLGVSARTSMNPSPSPSFNTGMHATVQEGEEQRTQPRDHTDHHSHHPHAHPHPLSHHHHDTKTSLHDVTPSTFSWSTSNHEPDPHYERLVFDYRVIAQSMHAYRHISIFRRFGRLSMANLLYYQYELAEIERALGGIDREETRWMQTGSESENVGVELKETRFKLMRMLRETLKNYYEALLLQEQIFTSLDPPRTADSNLLSALEDPSTPPLTVGDPFSKNTDDLVALGLGGRDSLEKLVGRIIPRIFPHRNPSVEDVRQRNMSQRDIASIFSPFTRRITRMVIALATALLMLGPMIILQFLESDPWKLVCISLFTIVLAVLVALGTRGRGEAIVMVIAAYSAVLVVFVQGNGACGEGGSCGGRG</sequence>
<feature type="region of interest" description="Disordered" evidence="1">
    <location>
        <begin position="68"/>
        <end position="99"/>
    </location>
</feature>